<accession>A0A2P5CJ46</accession>
<evidence type="ECO:0000313" key="3">
    <source>
        <dbReference type="Proteomes" id="UP000237105"/>
    </source>
</evidence>
<proteinExistence type="predicted"/>
<comment type="caution">
    <text evidence="2">The sequence shown here is derived from an EMBL/GenBank/DDBJ whole genome shotgun (WGS) entry which is preliminary data.</text>
</comment>
<sequence>MSSLGLRSSRSSRGLPSYLSLSTVSLRMLNATKMQRKADKEASTCKEIEGQLRKELESLQAKVEANTAYARGKAMADFKNWQEFLDLYFRGFIDCHLEAMGLESYNAMMVMATGSEPPSGENQEGVKNTARGGDGGEAGERFRFAFMASAQTGRLECIFTSSSQIERLSYAFATSGRMKSLNVFCSLESNRRALMCLRDLKSDEGLKCSFVTSRRLRGLEFAFTASGQTKGLNMPS</sequence>
<dbReference type="AlphaFoldDB" id="A0A2P5CJ46"/>
<gene>
    <name evidence="2" type="ORF">PanWU01x14_148560</name>
</gene>
<name>A0A2P5CJ46_PARAD</name>
<feature type="region of interest" description="Disordered" evidence="1">
    <location>
        <begin position="115"/>
        <end position="136"/>
    </location>
</feature>
<protein>
    <submittedName>
        <fullName evidence="2">Uncharacterized protein</fullName>
    </submittedName>
</protein>
<reference evidence="3" key="1">
    <citation type="submission" date="2016-06" db="EMBL/GenBank/DDBJ databases">
        <title>Parallel loss of symbiosis genes in relatives of nitrogen-fixing non-legume Parasponia.</title>
        <authorList>
            <person name="Van Velzen R."/>
            <person name="Holmer R."/>
            <person name="Bu F."/>
            <person name="Rutten L."/>
            <person name="Van Zeijl A."/>
            <person name="Liu W."/>
            <person name="Santuari L."/>
            <person name="Cao Q."/>
            <person name="Sharma T."/>
            <person name="Shen D."/>
            <person name="Roswanjaya Y."/>
            <person name="Wardhani T."/>
            <person name="Kalhor M.S."/>
            <person name="Jansen J."/>
            <person name="Van den Hoogen J."/>
            <person name="Gungor B."/>
            <person name="Hartog M."/>
            <person name="Hontelez J."/>
            <person name="Verver J."/>
            <person name="Yang W.-C."/>
            <person name="Schijlen E."/>
            <person name="Repin R."/>
            <person name="Schilthuizen M."/>
            <person name="Schranz E."/>
            <person name="Heidstra R."/>
            <person name="Miyata K."/>
            <person name="Fedorova E."/>
            <person name="Kohlen W."/>
            <person name="Bisseling T."/>
            <person name="Smit S."/>
            <person name="Geurts R."/>
        </authorList>
    </citation>
    <scope>NUCLEOTIDE SEQUENCE [LARGE SCALE GENOMIC DNA]</scope>
    <source>
        <strain evidence="3">cv. WU1-14</strain>
    </source>
</reference>
<dbReference type="EMBL" id="JXTB01000124">
    <property type="protein sequence ID" value="PON61070.1"/>
    <property type="molecule type" value="Genomic_DNA"/>
</dbReference>
<dbReference type="Proteomes" id="UP000237105">
    <property type="component" value="Unassembled WGS sequence"/>
</dbReference>
<evidence type="ECO:0000256" key="1">
    <source>
        <dbReference type="SAM" id="MobiDB-lite"/>
    </source>
</evidence>
<organism evidence="2 3">
    <name type="scientific">Parasponia andersonii</name>
    <name type="common">Sponia andersonii</name>
    <dbReference type="NCBI Taxonomy" id="3476"/>
    <lineage>
        <taxon>Eukaryota</taxon>
        <taxon>Viridiplantae</taxon>
        <taxon>Streptophyta</taxon>
        <taxon>Embryophyta</taxon>
        <taxon>Tracheophyta</taxon>
        <taxon>Spermatophyta</taxon>
        <taxon>Magnoliopsida</taxon>
        <taxon>eudicotyledons</taxon>
        <taxon>Gunneridae</taxon>
        <taxon>Pentapetalae</taxon>
        <taxon>rosids</taxon>
        <taxon>fabids</taxon>
        <taxon>Rosales</taxon>
        <taxon>Cannabaceae</taxon>
        <taxon>Parasponia</taxon>
    </lineage>
</organism>
<evidence type="ECO:0000313" key="2">
    <source>
        <dbReference type="EMBL" id="PON61070.1"/>
    </source>
</evidence>
<keyword evidence="3" id="KW-1185">Reference proteome</keyword>